<name>A0ABW0SNS4_9GAMM</name>
<dbReference type="InterPro" id="IPR016181">
    <property type="entry name" value="Acyl_CoA_acyltransferase"/>
</dbReference>
<gene>
    <name evidence="2" type="ORF">ACFPN1_10155</name>
</gene>
<keyword evidence="2" id="KW-0012">Acyltransferase</keyword>
<evidence type="ECO:0000313" key="2">
    <source>
        <dbReference type="EMBL" id="MFC5570420.1"/>
    </source>
</evidence>
<dbReference type="EMBL" id="JBHSNM010000002">
    <property type="protein sequence ID" value="MFC5570420.1"/>
    <property type="molecule type" value="Genomic_DNA"/>
</dbReference>
<sequence>MTATDTTAISPATLDHAALDTRRLRLRLFQSGNDSDLALYRDIYGDAAVMHRIAEPLTVEAAVRGFANVCRHNRAQTPGHRFWRVDEQTTGRRAGLAALRREGARAEIGVMLFPEWWNRGVCGEIFVALLHYGFTDLGLGAIDARSAEDDGLPVIERLLAPFGFIRTRAGAPDGIGHWELPKAVWESRRSAN</sequence>
<dbReference type="InterPro" id="IPR000182">
    <property type="entry name" value="GNAT_dom"/>
</dbReference>
<dbReference type="Gene3D" id="3.40.630.30">
    <property type="match status" value="1"/>
</dbReference>
<comment type="caution">
    <text evidence="2">The sequence shown here is derived from an EMBL/GenBank/DDBJ whole genome shotgun (WGS) entry which is preliminary data.</text>
</comment>
<evidence type="ECO:0000313" key="3">
    <source>
        <dbReference type="Proteomes" id="UP001596036"/>
    </source>
</evidence>
<organism evidence="2 3">
    <name type="scientific">Lysobacter yangpyeongensis</name>
    <dbReference type="NCBI Taxonomy" id="346182"/>
    <lineage>
        <taxon>Bacteria</taxon>
        <taxon>Pseudomonadati</taxon>
        <taxon>Pseudomonadota</taxon>
        <taxon>Gammaproteobacteria</taxon>
        <taxon>Lysobacterales</taxon>
        <taxon>Lysobacteraceae</taxon>
        <taxon>Lysobacter</taxon>
    </lineage>
</organism>
<dbReference type="InterPro" id="IPR051531">
    <property type="entry name" value="N-acetyltransferase"/>
</dbReference>
<dbReference type="EC" id="2.3.-.-" evidence="2"/>
<keyword evidence="3" id="KW-1185">Reference proteome</keyword>
<dbReference type="Proteomes" id="UP001596036">
    <property type="component" value="Unassembled WGS sequence"/>
</dbReference>
<dbReference type="PANTHER" id="PTHR43792">
    <property type="entry name" value="GNAT FAMILY, PUTATIVE (AFU_ORTHOLOGUE AFUA_3G00765)-RELATED-RELATED"/>
    <property type="match status" value="1"/>
</dbReference>
<dbReference type="SUPFAM" id="SSF55729">
    <property type="entry name" value="Acyl-CoA N-acyltransferases (Nat)"/>
    <property type="match status" value="1"/>
</dbReference>
<dbReference type="Pfam" id="PF13302">
    <property type="entry name" value="Acetyltransf_3"/>
    <property type="match status" value="1"/>
</dbReference>
<keyword evidence="2" id="KW-0808">Transferase</keyword>
<reference evidence="3" key="1">
    <citation type="journal article" date="2019" name="Int. J. Syst. Evol. Microbiol.">
        <title>The Global Catalogue of Microorganisms (GCM) 10K type strain sequencing project: providing services to taxonomists for standard genome sequencing and annotation.</title>
        <authorList>
            <consortium name="The Broad Institute Genomics Platform"/>
            <consortium name="The Broad Institute Genome Sequencing Center for Infectious Disease"/>
            <person name="Wu L."/>
            <person name="Ma J."/>
        </authorList>
    </citation>
    <scope>NUCLEOTIDE SEQUENCE [LARGE SCALE GENOMIC DNA]</scope>
    <source>
        <strain evidence="3">KACC 11407</strain>
    </source>
</reference>
<protein>
    <submittedName>
        <fullName evidence="2">GNAT family N-acetyltransferase</fullName>
        <ecNumber evidence="2">2.3.-.-</ecNumber>
    </submittedName>
</protein>
<evidence type="ECO:0000259" key="1">
    <source>
        <dbReference type="Pfam" id="PF13302"/>
    </source>
</evidence>
<dbReference type="GO" id="GO:0016746">
    <property type="term" value="F:acyltransferase activity"/>
    <property type="evidence" value="ECO:0007669"/>
    <property type="project" value="UniProtKB-KW"/>
</dbReference>
<dbReference type="RefSeq" id="WP_386754793.1">
    <property type="nucleotide sequence ID" value="NZ_JBHSNM010000002.1"/>
</dbReference>
<feature type="domain" description="N-acetyltransferase" evidence="1">
    <location>
        <begin position="23"/>
        <end position="148"/>
    </location>
</feature>
<proteinExistence type="predicted"/>
<dbReference type="PANTHER" id="PTHR43792:SF1">
    <property type="entry name" value="N-ACETYLTRANSFERASE DOMAIN-CONTAINING PROTEIN"/>
    <property type="match status" value="1"/>
</dbReference>
<accession>A0ABW0SNS4</accession>